<name>A0A4Y7REP8_9FIRM</name>
<dbReference type="AlphaFoldDB" id="A0A4Y7REP8"/>
<gene>
    <name evidence="1" type="ORF">Psch_00798</name>
</gene>
<dbReference type="EMBL" id="QFGA01000001">
    <property type="protein sequence ID" value="TEB07251.1"/>
    <property type="molecule type" value="Genomic_DNA"/>
</dbReference>
<accession>A0A4Y7REP8</accession>
<dbReference type="Proteomes" id="UP000298324">
    <property type="component" value="Unassembled WGS sequence"/>
</dbReference>
<protein>
    <submittedName>
        <fullName evidence="1">Uncharacterized protein</fullName>
    </submittedName>
</protein>
<evidence type="ECO:0000313" key="1">
    <source>
        <dbReference type="EMBL" id="TEB07251.1"/>
    </source>
</evidence>
<reference evidence="1 2" key="1">
    <citation type="journal article" date="2018" name="Environ. Microbiol.">
        <title>Novel energy conservation strategies and behaviour of Pelotomaculum schinkii driving syntrophic propionate catabolism.</title>
        <authorList>
            <person name="Hidalgo-Ahumada C.A.P."/>
            <person name="Nobu M.K."/>
            <person name="Narihiro T."/>
            <person name="Tamaki H."/>
            <person name="Liu W.T."/>
            <person name="Kamagata Y."/>
            <person name="Stams A.J.M."/>
            <person name="Imachi H."/>
            <person name="Sousa D.Z."/>
        </authorList>
    </citation>
    <scope>NUCLEOTIDE SEQUENCE [LARGE SCALE GENOMIC DNA]</scope>
    <source>
        <strain evidence="1 2">HH</strain>
    </source>
</reference>
<proteinExistence type="predicted"/>
<keyword evidence="2" id="KW-1185">Reference proteome</keyword>
<organism evidence="1 2">
    <name type="scientific">Pelotomaculum schinkii</name>
    <dbReference type="NCBI Taxonomy" id="78350"/>
    <lineage>
        <taxon>Bacteria</taxon>
        <taxon>Bacillati</taxon>
        <taxon>Bacillota</taxon>
        <taxon>Clostridia</taxon>
        <taxon>Eubacteriales</taxon>
        <taxon>Desulfotomaculaceae</taxon>
        <taxon>Pelotomaculum</taxon>
    </lineage>
</organism>
<dbReference type="RefSeq" id="WP_190239197.1">
    <property type="nucleotide sequence ID" value="NZ_QFGA01000001.1"/>
</dbReference>
<comment type="caution">
    <text evidence="1">The sequence shown here is derived from an EMBL/GenBank/DDBJ whole genome shotgun (WGS) entry which is preliminary data.</text>
</comment>
<sequence>MEQWPCFNCQHYDTFDSHEEDALACKLNRAVTHMNCDFQEPLSLDPGQTIP</sequence>
<evidence type="ECO:0000313" key="2">
    <source>
        <dbReference type="Proteomes" id="UP000298324"/>
    </source>
</evidence>